<dbReference type="AlphaFoldDB" id="A0A2I0AYE7"/>
<evidence type="ECO:0000313" key="1">
    <source>
        <dbReference type="EMBL" id="PKA60558.1"/>
    </source>
</evidence>
<proteinExistence type="predicted"/>
<dbReference type="EMBL" id="KZ451936">
    <property type="protein sequence ID" value="PKA60558.1"/>
    <property type="molecule type" value="Genomic_DNA"/>
</dbReference>
<gene>
    <name evidence="1" type="ORF">AXF42_Ash019451</name>
</gene>
<reference evidence="1 2" key="1">
    <citation type="journal article" date="2017" name="Nature">
        <title>The Apostasia genome and the evolution of orchids.</title>
        <authorList>
            <person name="Zhang G.Q."/>
            <person name="Liu K.W."/>
            <person name="Li Z."/>
            <person name="Lohaus R."/>
            <person name="Hsiao Y.Y."/>
            <person name="Niu S.C."/>
            <person name="Wang J.Y."/>
            <person name="Lin Y.C."/>
            <person name="Xu Q."/>
            <person name="Chen L.J."/>
            <person name="Yoshida K."/>
            <person name="Fujiwara S."/>
            <person name="Wang Z.W."/>
            <person name="Zhang Y.Q."/>
            <person name="Mitsuda N."/>
            <person name="Wang M."/>
            <person name="Liu G.H."/>
            <person name="Pecoraro L."/>
            <person name="Huang H.X."/>
            <person name="Xiao X.J."/>
            <person name="Lin M."/>
            <person name="Wu X.Y."/>
            <person name="Wu W.L."/>
            <person name="Chen Y.Y."/>
            <person name="Chang S.B."/>
            <person name="Sakamoto S."/>
            <person name="Ohme-Takagi M."/>
            <person name="Yagi M."/>
            <person name="Zeng S.J."/>
            <person name="Shen C.Y."/>
            <person name="Yeh C.M."/>
            <person name="Luo Y.B."/>
            <person name="Tsai W.C."/>
            <person name="Van de Peer Y."/>
            <person name="Liu Z.J."/>
        </authorList>
    </citation>
    <scope>NUCLEOTIDE SEQUENCE [LARGE SCALE GENOMIC DNA]</scope>
    <source>
        <strain evidence="2">cv. Shenzhen</strain>
        <tissue evidence="1">Stem</tissue>
    </source>
</reference>
<dbReference type="Proteomes" id="UP000236161">
    <property type="component" value="Unassembled WGS sequence"/>
</dbReference>
<protein>
    <submittedName>
        <fullName evidence="1">Uncharacterized protein</fullName>
    </submittedName>
</protein>
<accession>A0A2I0AYE7</accession>
<name>A0A2I0AYE7_9ASPA</name>
<sequence>MVCGDSAVSQAFGLPWSSRGCVSFFGPRELPGLHPAGCAMGYLMVSPNKCEVSAGVFHLQATARENCKNAMGRVQ</sequence>
<organism evidence="1 2">
    <name type="scientific">Apostasia shenzhenica</name>
    <dbReference type="NCBI Taxonomy" id="1088818"/>
    <lineage>
        <taxon>Eukaryota</taxon>
        <taxon>Viridiplantae</taxon>
        <taxon>Streptophyta</taxon>
        <taxon>Embryophyta</taxon>
        <taxon>Tracheophyta</taxon>
        <taxon>Spermatophyta</taxon>
        <taxon>Magnoliopsida</taxon>
        <taxon>Liliopsida</taxon>
        <taxon>Asparagales</taxon>
        <taxon>Orchidaceae</taxon>
        <taxon>Apostasioideae</taxon>
        <taxon>Apostasia</taxon>
    </lineage>
</organism>
<evidence type="ECO:0000313" key="2">
    <source>
        <dbReference type="Proteomes" id="UP000236161"/>
    </source>
</evidence>
<keyword evidence="2" id="KW-1185">Reference proteome</keyword>